<dbReference type="Proteomes" id="UP000714275">
    <property type="component" value="Unassembled WGS sequence"/>
</dbReference>
<protein>
    <submittedName>
        <fullName evidence="1">Uncharacterized protein</fullName>
    </submittedName>
</protein>
<organism evidence="1 2">
    <name type="scientific">Suillus placidus</name>
    <dbReference type="NCBI Taxonomy" id="48579"/>
    <lineage>
        <taxon>Eukaryota</taxon>
        <taxon>Fungi</taxon>
        <taxon>Dikarya</taxon>
        <taxon>Basidiomycota</taxon>
        <taxon>Agaricomycotina</taxon>
        <taxon>Agaricomycetes</taxon>
        <taxon>Agaricomycetidae</taxon>
        <taxon>Boletales</taxon>
        <taxon>Suillineae</taxon>
        <taxon>Suillaceae</taxon>
        <taxon>Suillus</taxon>
    </lineage>
</organism>
<sequence length="90" mass="10012">MSLVPQLALGIFMFMQLNECRSVTSHFQSVSSLIPSSARFLVSSLALVVLYPAMKRVINYPQAVLGKISVIIPYLVIIDVPTPIFCNRRT</sequence>
<name>A0A9P6ZRC8_9AGAM</name>
<proteinExistence type="predicted"/>
<dbReference type="AlphaFoldDB" id="A0A9P6ZRC8"/>
<keyword evidence="2" id="KW-1185">Reference proteome</keyword>
<reference evidence="1" key="1">
    <citation type="journal article" date="2020" name="New Phytol.">
        <title>Comparative genomics reveals dynamic genome evolution in host specialist ectomycorrhizal fungi.</title>
        <authorList>
            <person name="Lofgren L.A."/>
            <person name="Nguyen N.H."/>
            <person name="Vilgalys R."/>
            <person name="Ruytinx J."/>
            <person name="Liao H.L."/>
            <person name="Branco S."/>
            <person name="Kuo A."/>
            <person name="LaButti K."/>
            <person name="Lipzen A."/>
            <person name="Andreopoulos W."/>
            <person name="Pangilinan J."/>
            <person name="Riley R."/>
            <person name="Hundley H."/>
            <person name="Na H."/>
            <person name="Barry K."/>
            <person name="Grigoriev I.V."/>
            <person name="Stajich J.E."/>
            <person name="Kennedy P.G."/>
        </authorList>
    </citation>
    <scope>NUCLEOTIDE SEQUENCE</scope>
    <source>
        <strain evidence="1">DOB743</strain>
    </source>
</reference>
<evidence type="ECO:0000313" key="2">
    <source>
        <dbReference type="Proteomes" id="UP000714275"/>
    </source>
</evidence>
<dbReference type="EMBL" id="JABBWD010000042">
    <property type="protein sequence ID" value="KAG1774416.1"/>
    <property type="molecule type" value="Genomic_DNA"/>
</dbReference>
<accession>A0A9P6ZRC8</accession>
<gene>
    <name evidence="1" type="ORF">EV702DRAFT_535056</name>
</gene>
<evidence type="ECO:0000313" key="1">
    <source>
        <dbReference type="EMBL" id="KAG1774416.1"/>
    </source>
</evidence>
<dbReference type="OrthoDB" id="10333243at2759"/>
<comment type="caution">
    <text evidence="1">The sequence shown here is derived from an EMBL/GenBank/DDBJ whole genome shotgun (WGS) entry which is preliminary data.</text>
</comment>